<organism evidence="1 2">
    <name type="scientific">Saccharicrinis carchari</name>
    <dbReference type="NCBI Taxonomy" id="1168039"/>
    <lineage>
        <taxon>Bacteria</taxon>
        <taxon>Pseudomonadati</taxon>
        <taxon>Bacteroidota</taxon>
        <taxon>Bacteroidia</taxon>
        <taxon>Marinilabiliales</taxon>
        <taxon>Marinilabiliaceae</taxon>
        <taxon>Saccharicrinis</taxon>
    </lineage>
</organism>
<dbReference type="OrthoDB" id="1262823at2"/>
<reference evidence="1 2" key="1">
    <citation type="submission" date="2017-05" db="EMBL/GenBank/DDBJ databases">
        <authorList>
            <person name="Varghese N."/>
            <person name="Submissions S."/>
        </authorList>
    </citation>
    <scope>NUCLEOTIDE SEQUENCE [LARGE SCALE GENOMIC DNA]</scope>
    <source>
        <strain evidence="1 2">DSM 27040</strain>
    </source>
</reference>
<evidence type="ECO:0000313" key="1">
    <source>
        <dbReference type="EMBL" id="SMO88976.1"/>
    </source>
</evidence>
<dbReference type="EMBL" id="FXTB01000012">
    <property type="protein sequence ID" value="SMO88976.1"/>
    <property type="molecule type" value="Genomic_DNA"/>
</dbReference>
<keyword evidence="2" id="KW-1185">Reference proteome</keyword>
<gene>
    <name evidence="1" type="ORF">SAMN06265379_11216</name>
</gene>
<dbReference type="AlphaFoldDB" id="A0A521EYR6"/>
<dbReference type="Proteomes" id="UP000319040">
    <property type="component" value="Unassembled WGS sequence"/>
</dbReference>
<dbReference type="RefSeq" id="WP_142534588.1">
    <property type="nucleotide sequence ID" value="NZ_FXTB01000012.1"/>
</dbReference>
<proteinExistence type="predicted"/>
<sequence length="77" mass="8833">MAKKNEKNGFTRNYIGKGTQVQDLDIVKVTVELDSALEYSHAYKGKKYLSFEVARMKQPDEFGKTHTCYVNIKNKAD</sequence>
<evidence type="ECO:0000313" key="2">
    <source>
        <dbReference type="Proteomes" id="UP000319040"/>
    </source>
</evidence>
<protein>
    <submittedName>
        <fullName evidence="1">Uncharacterized protein</fullName>
    </submittedName>
</protein>
<name>A0A521EYR6_SACCC</name>
<accession>A0A521EYR6</accession>